<comment type="caution">
    <text evidence="8">The sequence shown here is derived from an EMBL/GenBank/DDBJ whole genome shotgun (WGS) entry which is preliminary data.</text>
</comment>
<evidence type="ECO:0000259" key="7">
    <source>
        <dbReference type="Pfam" id="PF00884"/>
    </source>
</evidence>
<keyword evidence="5" id="KW-0472">Membrane</keyword>
<evidence type="ECO:0000256" key="2">
    <source>
        <dbReference type="ARBA" id="ARBA00022475"/>
    </source>
</evidence>
<keyword evidence="2" id="KW-1003">Cell membrane</keyword>
<dbReference type="EMBL" id="WNDS01000003">
    <property type="protein sequence ID" value="KAF1015164.1"/>
    <property type="molecule type" value="Genomic_DNA"/>
</dbReference>
<dbReference type="SUPFAM" id="SSF53649">
    <property type="entry name" value="Alkaline phosphatase-like"/>
    <property type="match status" value="1"/>
</dbReference>
<name>A0A7V8FGQ9_STEMA</name>
<reference evidence="9" key="1">
    <citation type="journal article" date="2020" name="MBio">
        <title>Horizontal gene transfer to a defensive symbiont with a reduced genome amongst a multipartite beetle microbiome.</title>
        <authorList>
            <person name="Waterworth S.C."/>
            <person name="Florez L.V."/>
            <person name="Rees E.R."/>
            <person name="Hertweck C."/>
            <person name="Kaltenpoth M."/>
            <person name="Kwan J.C."/>
        </authorList>
    </citation>
    <scope>NUCLEOTIDE SEQUENCE [LARGE SCALE GENOMIC DNA]</scope>
</reference>
<evidence type="ECO:0000256" key="3">
    <source>
        <dbReference type="ARBA" id="ARBA00022692"/>
    </source>
</evidence>
<dbReference type="AlphaFoldDB" id="A0A7V8FGQ9"/>
<evidence type="ECO:0000313" key="9">
    <source>
        <dbReference type="Proteomes" id="UP000487117"/>
    </source>
</evidence>
<dbReference type="PANTHER" id="PTHR47371:SF3">
    <property type="entry name" value="PHOSPHOGLYCEROL TRANSFERASE I"/>
    <property type="match status" value="1"/>
</dbReference>
<sequence length="817" mass="90386">MWLVAIAVSPLARDGQRLYQQLRPVDFSRVAPEYKVPTQALQRPRNIVWIYGESLERTYLDERTFPGLMPNLNRLAGQALDVRGLASAEGSGLTIAGLVAPMCGVPLTTSQSDENSMDRMASFLPKAVCLGDYLKQQGYTNHYLGGADGRFAGKGQFLASHGFDEVQDLAWFKQQKKIGRAHYSPWGVHDDVLLDTAYQRFEQLSLSGEPFMLTTLTMDTHHPAGHLPVACKGQRYQSRYGNINMLNALKCSDRLISQLVERIQASPYGKDTLIVIASDHLAIANDLSHILAKQNRENLLLFIGEGVEPRQLQARDASTLDSGATLLSLLDPRQQAIGFGRLLLAEQRPASASAAAQREGGKDYPQYLAFARSLWLGEPTRELKSDADDQVVVGLQHVQPPVLLEYDKDWGLKSVYLENTSRQFNDADPDNTLAYVDRYTAFKDGSTDGDWCALLVNRDNGIKLYRDGDLRGGIAVDAPLDAFQGPRPSVRQAHMITQKGRRTHAGQYMLKLVASTRPERGFWIEAVSSQRKVVLAQQWVQPDANGRINVSFGLDYEVDDLEIRAWLNHAEKLAVDTFALVPSRARPRGKGYSAGLRPAPAEASSRRHSHCDSNSNSLHSVGWRGGFGCGGRREYVHVGSVAPSMALTPPQPNPSRLRQLSAICWTCSWGQIRFPQENGSDPTLFGYLTDLIHAWRGSTKAAGICRGGAVWVGRTAGAMDGAYEPPWMGLRRPRKPTVPRHPTECPLLLLLLPSTLLWLRQVQGAALHTPPTYSGGVSRTRWMSVGVDSGIPRSARMPSRLKYRSLRVAYTCRGLET</sequence>
<dbReference type="Proteomes" id="UP000487117">
    <property type="component" value="Unassembled WGS sequence"/>
</dbReference>
<keyword evidence="4" id="KW-1133">Transmembrane helix</keyword>
<protein>
    <submittedName>
        <fullName evidence="8">Phosphoglycerol transferase I</fullName>
    </submittedName>
</protein>
<evidence type="ECO:0000256" key="6">
    <source>
        <dbReference type="SAM" id="MobiDB-lite"/>
    </source>
</evidence>
<evidence type="ECO:0000313" key="8">
    <source>
        <dbReference type="EMBL" id="KAF1015164.1"/>
    </source>
</evidence>
<dbReference type="NCBIfam" id="NF009027">
    <property type="entry name" value="PRK12363.1"/>
    <property type="match status" value="1"/>
</dbReference>
<comment type="subcellular location">
    <subcellularLocation>
        <location evidence="1">Cell membrane</location>
        <topology evidence="1">Multi-pass membrane protein</topology>
    </subcellularLocation>
</comment>
<organism evidence="8 9">
    <name type="scientific">Stenotrophomonas maltophilia</name>
    <name type="common">Pseudomonas maltophilia</name>
    <name type="synonym">Xanthomonas maltophilia</name>
    <dbReference type="NCBI Taxonomy" id="40324"/>
    <lineage>
        <taxon>Bacteria</taxon>
        <taxon>Pseudomonadati</taxon>
        <taxon>Pseudomonadota</taxon>
        <taxon>Gammaproteobacteria</taxon>
        <taxon>Lysobacterales</taxon>
        <taxon>Lysobacteraceae</taxon>
        <taxon>Stenotrophomonas</taxon>
        <taxon>Stenotrophomonas maltophilia group</taxon>
    </lineage>
</organism>
<feature type="domain" description="Sulfatase N-terminal" evidence="7">
    <location>
        <begin position="45"/>
        <end position="331"/>
    </location>
</feature>
<keyword evidence="3" id="KW-0812">Transmembrane</keyword>
<evidence type="ECO:0000256" key="4">
    <source>
        <dbReference type="ARBA" id="ARBA00022989"/>
    </source>
</evidence>
<feature type="region of interest" description="Disordered" evidence="6">
    <location>
        <begin position="589"/>
        <end position="613"/>
    </location>
</feature>
<dbReference type="InterPro" id="IPR017850">
    <property type="entry name" value="Alkaline_phosphatase_core_sf"/>
</dbReference>
<dbReference type="CDD" id="cd16015">
    <property type="entry name" value="LTA_synthase"/>
    <property type="match status" value="1"/>
</dbReference>
<evidence type="ECO:0000256" key="1">
    <source>
        <dbReference type="ARBA" id="ARBA00004651"/>
    </source>
</evidence>
<accession>A0A7V8FGQ9</accession>
<dbReference type="Gene3D" id="3.40.720.10">
    <property type="entry name" value="Alkaline Phosphatase, subunit A"/>
    <property type="match status" value="1"/>
</dbReference>
<dbReference type="GO" id="GO:0016740">
    <property type="term" value="F:transferase activity"/>
    <property type="evidence" value="ECO:0007669"/>
    <property type="project" value="UniProtKB-KW"/>
</dbReference>
<dbReference type="GO" id="GO:0005886">
    <property type="term" value="C:plasma membrane"/>
    <property type="evidence" value="ECO:0007669"/>
    <property type="project" value="UniProtKB-SubCell"/>
</dbReference>
<keyword evidence="8" id="KW-0808">Transferase</keyword>
<dbReference type="InterPro" id="IPR050448">
    <property type="entry name" value="OpgB/LTA_synthase_biosynth"/>
</dbReference>
<evidence type="ECO:0000256" key="5">
    <source>
        <dbReference type="ARBA" id="ARBA00023136"/>
    </source>
</evidence>
<proteinExistence type="predicted"/>
<dbReference type="InterPro" id="IPR000917">
    <property type="entry name" value="Sulfatase_N"/>
</dbReference>
<gene>
    <name evidence="8" type="primary">mdoB_2</name>
    <name evidence="8" type="ORF">GAK31_02654</name>
</gene>
<dbReference type="PANTHER" id="PTHR47371">
    <property type="entry name" value="LIPOTEICHOIC ACID SYNTHASE"/>
    <property type="match status" value="1"/>
</dbReference>
<dbReference type="Pfam" id="PF00884">
    <property type="entry name" value="Sulfatase"/>
    <property type="match status" value="1"/>
</dbReference>